<dbReference type="GeneID" id="105986484"/>
<dbReference type="RefSeq" id="XP_012872855.1">
    <property type="nucleotide sequence ID" value="XM_013017401.1"/>
</dbReference>
<feature type="compositionally biased region" description="Low complexity" evidence="1">
    <location>
        <begin position="90"/>
        <end position="99"/>
    </location>
</feature>
<dbReference type="Pfam" id="PF15763">
    <property type="entry name" value="DUF4692"/>
    <property type="match status" value="1"/>
</dbReference>
<accession>A0A1S3F9A9</accession>
<keyword evidence="2" id="KW-1133">Transmembrane helix</keyword>
<dbReference type="OrthoDB" id="9422279at2759"/>
<sequence>MLMRQMELWHGVVIAIVSFFLQACLLLAITYLLTRHMAYQSEQILKETRLQAQRSRSAHRCHSPAAKETKETTTEQGTPASAPCFRYDSHTSSDSLDSSPPTVQATKDVNYTQVFFSANGGRNKDPAWDYEDIKEATDYVNVIPKGHKPQFWTIMKPAISEPVEYTKVAM</sequence>
<dbReference type="PANTHER" id="PTHR38491:SF1">
    <property type="entry name" value="REGULATOR OF HEMOGLOBINIZATION AND ERYTHROID CELL EXPANSION PROTEIN"/>
    <property type="match status" value="1"/>
</dbReference>
<keyword evidence="2" id="KW-0812">Transmembrane</keyword>
<protein>
    <submittedName>
        <fullName evidence="4 5">Uncharacterized protein C1orf186 homolog</fullName>
    </submittedName>
</protein>
<feature type="transmembrane region" description="Helical" evidence="2">
    <location>
        <begin position="12"/>
        <end position="33"/>
    </location>
</feature>
<name>A0A1S3F9A9_DIPOR</name>
<organism evidence="3 4">
    <name type="scientific">Dipodomys ordii</name>
    <name type="common">Ord's kangaroo rat</name>
    <dbReference type="NCBI Taxonomy" id="10020"/>
    <lineage>
        <taxon>Eukaryota</taxon>
        <taxon>Metazoa</taxon>
        <taxon>Chordata</taxon>
        <taxon>Craniata</taxon>
        <taxon>Vertebrata</taxon>
        <taxon>Euteleostomi</taxon>
        <taxon>Mammalia</taxon>
        <taxon>Eutheria</taxon>
        <taxon>Euarchontoglires</taxon>
        <taxon>Glires</taxon>
        <taxon>Rodentia</taxon>
        <taxon>Castorimorpha</taxon>
        <taxon>Heteromyidae</taxon>
        <taxon>Dipodomyinae</taxon>
        <taxon>Dipodomys</taxon>
    </lineage>
</organism>
<gene>
    <name evidence="4 5" type="primary">LOC105986484</name>
</gene>
<dbReference type="PROSITE" id="PS51257">
    <property type="entry name" value="PROKAR_LIPOPROTEIN"/>
    <property type="match status" value="1"/>
</dbReference>
<evidence type="ECO:0000313" key="3">
    <source>
        <dbReference type="Proteomes" id="UP000081671"/>
    </source>
</evidence>
<feature type="region of interest" description="Disordered" evidence="1">
    <location>
        <begin position="55"/>
        <end position="103"/>
    </location>
</feature>
<evidence type="ECO:0000256" key="2">
    <source>
        <dbReference type="SAM" id="Phobius"/>
    </source>
</evidence>
<evidence type="ECO:0000313" key="4">
    <source>
        <dbReference type="RefSeq" id="XP_012872855.1"/>
    </source>
</evidence>
<dbReference type="GO" id="GO:0005886">
    <property type="term" value="C:plasma membrane"/>
    <property type="evidence" value="ECO:0007669"/>
    <property type="project" value="TreeGrafter"/>
</dbReference>
<dbReference type="Proteomes" id="UP000081671">
    <property type="component" value="Unplaced"/>
</dbReference>
<proteinExistence type="predicted"/>
<keyword evidence="3" id="KW-1185">Reference proteome</keyword>
<dbReference type="AlphaFoldDB" id="A0A1S3F9A9"/>
<reference evidence="4 5" key="1">
    <citation type="submission" date="2025-04" db="UniProtKB">
        <authorList>
            <consortium name="RefSeq"/>
        </authorList>
    </citation>
    <scope>IDENTIFICATION</scope>
    <source>
        <tissue evidence="4 5">Kidney</tissue>
    </source>
</reference>
<evidence type="ECO:0000256" key="1">
    <source>
        <dbReference type="SAM" id="MobiDB-lite"/>
    </source>
</evidence>
<dbReference type="CTD" id="440712"/>
<dbReference type="RefSeq" id="XP_012872857.1">
    <property type="nucleotide sequence ID" value="XM_013017403.1"/>
</dbReference>
<dbReference type="PANTHER" id="PTHR38491">
    <property type="entry name" value="REGULATOR OF HEMOGLOBINIZATION AND ERYTHROID CELL EXPANSION PROTEIN"/>
    <property type="match status" value="1"/>
</dbReference>
<evidence type="ECO:0000313" key="5">
    <source>
        <dbReference type="RefSeq" id="XP_012872857.1"/>
    </source>
</evidence>
<dbReference type="InterPro" id="IPR031517">
    <property type="entry name" value="RHEX-like"/>
</dbReference>
<keyword evidence="2" id="KW-0472">Membrane</keyword>
<dbReference type="KEGG" id="dord:105986484"/>